<name>A0A3A6QKR8_9VIBR</name>
<dbReference type="AlphaFoldDB" id="A0A3A6QKR8"/>
<evidence type="ECO:0000313" key="1">
    <source>
        <dbReference type="EMBL" id="RJX68681.1"/>
    </source>
</evidence>
<comment type="caution">
    <text evidence="1">The sequence shown here is derived from an EMBL/GenBank/DDBJ whole genome shotgun (WGS) entry which is preliminary data.</text>
</comment>
<protein>
    <submittedName>
        <fullName evidence="1">Uncharacterized protein</fullName>
    </submittedName>
</protein>
<sequence>MLQFMKKWHQAFKEDKAVRDAIEAECELEAKDQENQSAKYRFIEALSEASEEHYEECCRRGYH</sequence>
<dbReference type="RefSeq" id="WP_120033678.1">
    <property type="nucleotide sequence ID" value="NZ_QVMU01000019.1"/>
</dbReference>
<evidence type="ECO:0000313" key="2">
    <source>
        <dbReference type="Proteomes" id="UP000273252"/>
    </source>
</evidence>
<accession>A0A3A6QKR8</accession>
<dbReference type="EMBL" id="QVMU01000019">
    <property type="protein sequence ID" value="RJX68681.1"/>
    <property type="molecule type" value="Genomic_DNA"/>
</dbReference>
<proteinExistence type="predicted"/>
<dbReference type="Proteomes" id="UP000273252">
    <property type="component" value="Unassembled WGS sequence"/>
</dbReference>
<organism evidence="1 2">
    <name type="scientific">Vibrio sinensis</name>
    <dbReference type="NCBI Taxonomy" id="2302434"/>
    <lineage>
        <taxon>Bacteria</taxon>
        <taxon>Pseudomonadati</taxon>
        <taxon>Pseudomonadota</taxon>
        <taxon>Gammaproteobacteria</taxon>
        <taxon>Vibrionales</taxon>
        <taxon>Vibrionaceae</taxon>
        <taxon>Vibrio</taxon>
    </lineage>
</organism>
<reference evidence="1 2" key="1">
    <citation type="submission" date="2018-08" db="EMBL/GenBank/DDBJ databases">
        <title>Vibrio isolated from the Eastern China Marginal Seas.</title>
        <authorList>
            <person name="Li Y."/>
        </authorList>
    </citation>
    <scope>NUCLEOTIDE SEQUENCE [LARGE SCALE GENOMIC DNA]</scope>
    <source>
        <strain evidence="1 2">BEI233</strain>
    </source>
</reference>
<keyword evidence="2" id="KW-1185">Reference proteome</keyword>
<gene>
    <name evidence="1" type="ORF">DZ860_16945</name>
</gene>
<dbReference type="OrthoDB" id="9972599at2"/>